<protein>
    <recommendedName>
        <fullName evidence="9">Lipoprotein</fullName>
    </recommendedName>
</protein>
<evidence type="ECO:0000256" key="4">
    <source>
        <dbReference type="ARBA" id="ARBA00022729"/>
    </source>
</evidence>
<proteinExistence type="inferred from homology"/>
<keyword evidence="9" id="KW-1133">Transmembrane helix</keyword>
<evidence type="ECO:0000259" key="10">
    <source>
        <dbReference type="Pfam" id="PF01514"/>
    </source>
</evidence>
<comment type="caution">
    <text evidence="11">The sequence shown here is derived from an EMBL/GenBank/DDBJ whole genome shotgun (WGS) entry which is preliminary data.</text>
</comment>
<keyword evidence="9" id="KW-0472">Membrane</keyword>
<dbReference type="Pfam" id="PF01514">
    <property type="entry name" value="YscJ_FliF"/>
    <property type="match status" value="1"/>
</dbReference>
<keyword evidence="5" id="KW-0653">Protein transport</keyword>
<keyword evidence="8 9" id="KW-0449">Lipoprotein</keyword>
<evidence type="ECO:0000256" key="1">
    <source>
        <dbReference type="ARBA" id="ARBA00004459"/>
    </source>
</evidence>
<evidence type="ECO:0000256" key="5">
    <source>
        <dbReference type="ARBA" id="ARBA00022927"/>
    </source>
</evidence>
<evidence type="ECO:0000256" key="6">
    <source>
        <dbReference type="ARBA" id="ARBA00023139"/>
    </source>
</evidence>
<evidence type="ECO:0000256" key="3">
    <source>
        <dbReference type="ARBA" id="ARBA00022448"/>
    </source>
</evidence>
<comment type="similarity">
    <text evidence="2 9">Belongs to the YscJ lipoprotein family.</text>
</comment>
<feature type="domain" description="Flagellar M-ring N-terminal" evidence="10">
    <location>
        <begin position="25"/>
        <end position="189"/>
    </location>
</feature>
<evidence type="ECO:0000313" key="11">
    <source>
        <dbReference type="EMBL" id="MBV4465822.1"/>
    </source>
</evidence>
<keyword evidence="12" id="KW-1185">Reference proteome</keyword>
<dbReference type="RefSeq" id="WP_217857796.1">
    <property type="nucleotide sequence ID" value="NZ_JAHSTV010000010.1"/>
</dbReference>
<organism evidence="11 12">
    <name type="scientific">Pseudomonas farris</name>
    <dbReference type="NCBI Taxonomy" id="2841207"/>
    <lineage>
        <taxon>Bacteria</taxon>
        <taxon>Pseudomonadati</taxon>
        <taxon>Pseudomonadota</taxon>
        <taxon>Gammaproteobacteria</taxon>
        <taxon>Pseudomonadales</taxon>
        <taxon>Pseudomonadaceae</taxon>
        <taxon>Pseudomonas</taxon>
    </lineage>
</organism>
<dbReference type="EMBL" id="JAHSTV010000010">
    <property type="protein sequence ID" value="MBV4465822.1"/>
    <property type="molecule type" value="Genomic_DNA"/>
</dbReference>
<evidence type="ECO:0000256" key="7">
    <source>
        <dbReference type="ARBA" id="ARBA00023237"/>
    </source>
</evidence>
<name>A0ABS6PZC3_9PSED</name>
<evidence type="ECO:0000256" key="2">
    <source>
        <dbReference type="ARBA" id="ARBA00009509"/>
    </source>
</evidence>
<dbReference type="InterPro" id="IPR003282">
    <property type="entry name" value="T3SS_SctJ"/>
</dbReference>
<dbReference type="InterPro" id="IPR043427">
    <property type="entry name" value="YscJ/FliF"/>
</dbReference>
<evidence type="ECO:0000313" key="12">
    <source>
        <dbReference type="Proteomes" id="UP000886900"/>
    </source>
</evidence>
<dbReference type="InterPro" id="IPR006182">
    <property type="entry name" value="FliF_N_dom"/>
</dbReference>
<evidence type="ECO:0000256" key="8">
    <source>
        <dbReference type="ARBA" id="ARBA00023288"/>
    </source>
</evidence>
<keyword evidence="3" id="KW-0813">Transport</keyword>
<sequence length="246" mass="27594">MTKRLIRFGCMGVITLMLAGCKIDLYSELSEAEANQMLAMLLLRNIDAQKEVAKGGLVTIKVDKEQFVNAVELLRQNGLPRKKVATMEELFPSGQLVTSPAQEHAKITYLKEQQLEKMLRAMDGVIIAQVSIGEGTSQNPRETPKPSASVFIKYSPERNLLNRETDIKSLIYNSVPNLRTENISIVLQAADYRYQPLSEADMTAEDQNNRWTWLAQNRLLLALSLGALAVLVAVMSYGRLPRSDRR</sequence>
<comment type="subcellular location">
    <subcellularLocation>
        <location evidence="1">Cell outer membrane</location>
        <topology evidence="1">Lipid-anchor</topology>
    </subcellularLocation>
</comment>
<feature type="transmembrane region" description="Helical" evidence="9">
    <location>
        <begin position="219"/>
        <end position="240"/>
    </location>
</feature>
<accession>A0ABS6PZC3</accession>
<dbReference type="Proteomes" id="UP000886900">
    <property type="component" value="Unassembled WGS sequence"/>
</dbReference>
<keyword evidence="7 9" id="KW-0998">Cell outer membrane</keyword>
<gene>
    <name evidence="11" type="primary">sctJ</name>
    <name evidence="11" type="ORF">KVG95_21070</name>
</gene>
<keyword evidence="9" id="KW-0812">Transmembrane</keyword>
<dbReference type="NCBIfam" id="TIGR02544">
    <property type="entry name" value="III_secr_YscJ"/>
    <property type="match status" value="1"/>
</dbReference>
<dbReference type="PANTHER" id="PTHR30046:SF3">
    <property type="entry name" value="SECRETION SYSTEM APPARATUS LIPOPROTEIN SSAJ"/>
    <property type="match status" value="1"/>
</dbReference>
<evidence type="ECO:0000256" key="9">
    <source>
        <dbReference type="RuleBase" id="RU364102"/>
    </source>
</evidence>
<keyword evidence="6 9" id="KW-0564">Palmitate</keyword>
<dbReference type="PROSITE" id="PS51257">
    <property type="entry name" value="PROKAR_LIPOPROTEIN"/>
    <property type="match status" value="1"/>
</dbReference>
<dbReference type="PANTHER" id="PTHR30046">
    <property type="entry name" value="FLAGELLAR M-RING PROTEIN"/>
    <property type="match status" value="1"/>
</dbReference>
<keyword evidence="4 9" id="KW-0732">Signal</keyword>
<reference evidence="11" key="1">
    <citation type="submission" date="2021-06" db="EMBL/GenBank/DDBJ databases">
        <title>Updating the genus Pseudomonas: Description of 43 new species and partition of the Pseudomonas putida group.</title>
        <authorList>
            <person name="Girard L."/>
            <person name="Lood C."/>
            <person name="Vandamme P."/>
            <person name="Rokni-Zadeh H."/>
            <person name="Van Noort V."/>
            <person name="Hofte M."/>
            <person name="Lavigne R."/>
            <person name="De Mot R."/>
        </authorList>
    </citation>
    <scope>NUCLEOTIDE SEQUENCE</scope>
    <source>
        <strain evidence="11">SWRI79</strain>
    </source>
</reference>